<evidence type="ECO:0000313" key="5">
    <source>
        <dbReference type="EMBL" id="CAF4165900.1"/>
    </source>
</evidence>
<feature type="signal peptide" evidence="2">
    <location>
        <begin position="1"/>
        <end position="25"/>
    </location>
</feature>
<keyword evidence="2" id="KW-0732">Signal</keyword>
<dbReference type="AlphaFoldDB" id="A0A819Z7W9"/>
<gene>
    <name evidence="5" type="ORF">OVN521_LOCUS24414</name>
    <name evidence="4" type="ORF">WKI299_LOCUS35103</name>
</gene>
<evidence type="ECO:0000256" key="1">
    <source>
        <dbReference type="SAM" id="MobiDB-lite"/>
    </source>
</evidence>
<sequence>MMIVEQHLLAFVLINFLSRQLVVHGIAGRCYLCSQRTLGECAGNNPLGAAIYTTVLQYYTEPCNGQCVLFRNEDLAVVRGCSWTYGHMTSKSTGWHDISPGVPAYFCDSYLCNNGTYEQLQQQQVSMIKTEIINNPFVLLSQQLFLLAANNPSLLHTGSHLSPSLQQCYSCTARFQGCGEFLDPHYASNYIRPCPSSCIIFRNPNDLNLITRDCSIFWPEVHAKNGIQKLLGTDAFLCQESLCNGINFDFIMGIYHNQLPFIVQFPTNEVIPTTTKATTDIYHDNAIWDDPDLDFAPIESAISAVLKDFTTPSTRLTAVKSKIPLNKRDSNNTSTISSSTSILSTRENDERDWIIINTSSSPTITQYENLLVVGNDDDDDDDDDDTENSSEDINESDDVEFLSSSTDLNSDIDLDLNDNNLSPELKATAIFSFINNNNSQSLFPSNFSNQTQDELLDYMKLLPKFPIPPFSWMTSVINQNESDLFNSTTTTTDQNDDFINTTTSRADILGEFCKNKQCQHGGRLNADCLCLCLPAFIGDNCETLLCEQEPTEICAFILEHECQNDQILYLCPRYCQMDNCSSSAMLV</sequence>
<feature type="domain" description="EGF-like" evidence="3">
    <location>
        <begin position="530"/>
        <end position="541"/>
    </location>
</feature>
<dbReference type="Proteomes" id="UP000663856">
    <property type="component" value="Unassembled WGS sequence"/>
</dbReference>
<evidence type="ECO:0000256" key="2">
    <source>
        <dbReference type="SAM" id="SignalP"/>
    </source>
</evidence>
<reference evidence="5" key="1">
    <citation type="submission" date="2021-02" db="EMBL/GenBank/DDBJ databases">
        <authorList>
            <person name="Nowell W R."/>
        </authorList>
    </citation>
    <scope>NUCLEOTIDE SEQUENCE</scope>
</reference>
<feature type="region of interest" description="Disordered" evidence="1">
    <location>
        <begin position="373"/>
        <end position="402"/>
    </location>
</feature>
<protein>
    <recommendedName>
        <fullName evidence="3">EGF-like domain-containing protein</fullName>
    </recommendedName>
</protein>
<proteinExistence type="predicted"/>
<name>A0A819Z7W9_9BILA</name>
<evidence type="ECO:0000259" key="3">
    <source>
        <dbReference type="PROSITE" id="PS00022"/>
    </source>
</evidence>
<evidence type="ECO:0000313" key="6">
    <source>
        <dbReference type="Proteomes" id="UP000663866"/>
    </source>
</evidence>
<evidence type="ECO:0000313" key="4">
    <source>
        <dbReference type="EMBL" id="CAF2212953.1"/>
    </source>
</evidence>
<comment type="caution">
    <text evidence="5">The sequence shown here is derived from an EMBL/GenBank/DDBJ whole genome shotgun (WGS) entry which is preliminary data.</text>
</comment>
<feature type="chain" id="PRO_5035620279" description="EGF-like domain-containing protein" evidence="2">
    <location>
        <begin position="26"/>
        <end position="587"/>
    </location>
</feature>
<dbReference type="EMBL" id="CAJOBG010005794">
    <property type="protein sequence ID" value="CAF4165900.1"/>
    <property type="molecule type" value="Genomic_DNA"/>
</dbReference>
<organism evidence="5 6">
    <name type="scientific">Rotaria magnacalcarata</name>
    <dbReference type="NCBI Taxonomy" id="392030"/>
    <lineage>
        <taxon>Eukaryota</taxon>
        <taxon>Metazoa</taxon>
        <taxon>Spiralia</taxon>
        <taxon>Gnathifera</taxon>
        <taxon>Rotifera</taxon>
        <taxon>Eurotatoria</taxon>
        <taxon>Bdelloidea</taxon>
        <taxon>Philodinida</taxon>
        <taxon>Philodinidae</taxon>
        <taxon>Rotaria</taxon>
    </lineage>
</organism>
<dbReference type="EMBL" id="CAJNRF010016818">
    <property type="protein sequence ID" value="CAF2212953.1"/>
    <property type="molecule type" value="Genomic_DNA"/>
</dbReference>
<dbReference type="InterPro" id="IPR000742">
    <property type="entry name" value="EGF"/>
</dbReference>
<feature type="compositionally biased region" description="Acidic residues" evidence="1">
    <location>
        <begin position="375"/>
        <end position="400"/>
    </location>
</feature>
<dbReference type="Proteomes" id="UP000663866">
    <property type="component" value="Unassembled WGS sequence"/>
</dbReference>
<accession>A0A819Z7W9</accession>
<keyword evidence="6" id="KW-1185">Reference proteome</keyword>
<dbReference type="PROSITE" id="PS00022">
    <property type="entry name" value="EGF_1"/>
    <property type="match status" value="1"/>
</dbReference>